<dbReference type="RefSeq" id="WP_023589057.1">
    <property type="nucleotide sequence ID" value="NZ_ASHX02000001.1"/>
</dbReference>
<feature type="transmembrane region" description="Helical" evidence="2">
    <location>
        <begin position="20"/>
        <end position="39"/>
    </location>
</feature>
<dbReference type="EMBL" id="ASHX02000001">
    <property type="protein sequence ID" value="OEJ96568.1"/>
    <property type="molecule type" value="Genomic_DNA"/>
</dbReference>
<dbReference type="AlphaFoldDB" id="A0A1D3DW64"/>
<feature type="region of interest" description="Disordered" evidence="1">
    <location>
        <begin position="327"/>
        <end position="358"/>
    </location>
</feature>
<sequence length="506" mass="50853">MSETETSTDVSPGRRRPPLAVALVAAAVLAAGGGTYLAVDRTGGGSDAVATGATADGRGGPALSPSPGGTAPGTASGGTGPGIAPGEPDPGGGERYRVAGPLPKAPERGYAYRAPGKVTAADAARLAKALGLQAAPVKGPVGWRVGPQKDGSGPSLNVYESGDWRYEARGPVGDDCAQGKRCGTGPTGEPVSDEEARRAVAPLLKALGMADAAVYSEARDSLRNVTAEPRVDGLPTRDWGTEFTVDAGGGVVLAEGRLSSPVRGEAYPVISAEQAVRELNRTVGATWPREGVGGCATTVPHGGGGAATGTGRAGVAGTGVDAVGTGGAGVQGGGADGSGVDPSGPCAPDTKTPKAPGEPEVTIRTVAFGLSPSVGRTGATLVPTWLFEGERDGRPYRFGYPAVPLERLYPKAEASHLTVAPYAPQDRRLRVSFTGGACGQYLVRVHESDSQVRLRLFEVPASPQRVCVAIALPVTATVDLAEPVGDRAVVDAATGRPLPRGSASVK</sequence>
<name>A0A1D3DW64_9ACTN</name>
<organism evidence="3 4">
    <name type="scientific">Streptomyces thermolilacinus SPC6</name>
    <dbReference type="NCBI Taxonomy" id="1306406"/>
    <lineage>
        <taxon>Bacteria</taxon>
        <taxon>Bacillati</taxon>
        <taxon>Actinomycetota</taxon>
        <taxon>Actinomycetes</taxon>
        <taxon>Kitasatosporales</taxon>
        <taxon>Streptomycetaceae</taxon>
        <taxon>Streptomyces</taxon>
    </lineage>
</organism>
<keyword evidence="4" id="KW-1185">Reference proteome</keyword>
<feature type="compositionally biased region" description="Gly residues" evidence="1">
    <location>
        <begin position="327"/>
        <end position="337"/>
    </location>
</feature>
<evidence type="ECO:0000313" key="4">
    <source>
        <dbReference type="Proteomes" id="UP000095329"/>
    </source>
</evidence>
<evidence type="ECO:0000256" key="1">
    <source>
        <dbReference type="SAM" id="MobiDB-lite"/>
    </source>
</evidence>
<keyword evidence="2" id="KW-0812">Transmembrane</keyword>
<dbReference type="OrthoDB" id="3830613at2"/>
<evidence type="ECO:0000313" key="3">
    <source>
        <dbReference type="EMBL" id="OEJ96568.1"/>
    </source>
</evidence>
<dbReference type="STRING" id="1306406.J116_021065"/>
<gene>
    <name evidence="3" type="ORF">J116_021065</name>
</gene>
<accession>A0A1D3DW64</accession>
<protein>
    <recommendedName>
        <fullName evidence="5">Large membrane protein</fullName>
    </recommendedName>
</protein>
<proteinExistence type="predicted"/>
<feature type="region of interest" description="Disordered" evidence="1">
    <location>
        <begin position="40"/>
        <end position="108"/>
    </location>
</feature>
<keyword evidence="2" id="KW-0472">Membrane</keyword>
<comment type="caution">
    <text evidence="3">The sequence shown here is derived from an EMBL/GenBank/DDBJ whole genome shotgun (WGS) entry which is preliminary data.</text>
</comment>
<evidence type="ECO:0008006" key="5">
    <source>
        <dbReference type="Google" id="ProtNLM"/>
    </source>
</evidence>
<reference evidence="3 4" key="1">
    <citation type="journal article" date="2013" name="Genome Announc.">
        <title>Genome Sequence of Streptomyces violaceusniger Strain SPC6, a Halotolerant Streptomycete That Exhibits Rapid Growth and Development.</title>
        <authorList>
            <person name="Chen X."/>
            <person name="Zhang B."/>
            <person name="Zhang W."/>
            <person name="Wu X."/>
            <person name="Zhang M."/>
            <person name="Chen T."/>
            <person name="Liu G."/>
            <person name="Dyson P."/>
        </authorList>
    </citation>
    <scope>NUCLEOTIDE SEQUENCE [LARGE SCALE GENOMIC DNA]</scope>
    <source>
        <strain evidence="3 4">SPC6</strain>
    </source>
</reference>
<dbReference type="eggNOG" id="COG1357">
    <property type="taxonomic scope" value="Bacteria"/>
</dbReference>
<feature type="compositionally biased region" description="Gly residues" evidence="1">
    <location>
        <begin position="75"/>
        <end position="91"/>
    </location>
</feature>
<feature type="compositionally biased region" description="Low complexity" evidence="1">
    <location>
        <begin position="61"/>
        <end position="74"/>
    </location>
</feature>
<dbReference type="Proteomes" id="UP000095329">
    <property type="component" value="Unassembled WGS sequence"/>
</dbReference>
<keyword evidence="2" id="KW-1133">Transmembrane helix</keyword>
<evidence type="ECO:0000256" key="2">
    <source>
        <dbReference type="SAM" id="Phobius"/>
    </source>
</evidence>